<reference evidence="2 3" key="1">
    <citation type="journal article" date="2019" name="Sci. Rep.">
        <title>Orb-weaving spider Araneus ventricosus genome elucidates the spidroin gene catalogue.</title>
        <authorList>
            <person name="Kono N."/>
            <person name="Nakamura H."/>
            <person name="Ohtoshi R."/>
            <person name="Moran D.A.P."/>
            <person name="Shinohara A."/>
            <person name="Yoshida Y."/>
            <person name="Fujiwara M."/>
            <person name="Mori M."/>
            <person name="Tomita M."/>
            <person name="Arakawa K."/>
        </authorList>
    </citation>
    <scope>NUCLEOTIDE SEQUENCE [LARGE SCALE GENOMIC DNA]</scope>
</reference>
<evidence type="ECO:0000256" key="1">
    <source>
        <dbReference type="SAM" id="MobiDB-lite"/>
    </source>
</evidence>
<name>A0A4Y2NEH5_ARAVE</name>
<keyword evidence="3" id="KW-1185">Reference proteome</keyword>
<feature type="region of interest" description="Disordered" evidence="1">
    <location>
        <begin position="27"/>
        <end position="52"/>
    </location>
</feature>
<accession>A0A4Y2NEH5</accession>
<comment type="caution">
    <text evidence="2">The sequence shown here is derived from an EMBL/GenBank/DDBJ whole genome shotgun (WGS) entry which is preliminary data.</text>
</comment>
<dbReference type="Proteomes" id="UP000499080">
    <property type="component" value="Unassembled WGS sequence"/>
</dbReference>
<organism evidence="2 3">
    <name type="scientific">Araneus ventricosus</name>
    <name type="common">Orbweaver spider</name>
    <name type="synonym">Epeira ventricosa</name>
    <dbReference type="NCBI Taxonomy" id="182803"/>
    <lineage>
        <taxon>Eukaryota</taxon>
        <taxon>Metazoa</taxon>
        <taxon>Ecdysozoa</taxon>
        <taxon>Arthropoda</taxon>
        <taxon>Chelicerata</taxon>
        <taxon>Arachnida</taxon>
        <taxon>Araneae</taxon>
        <taxon>Araneomorphae</taxon>
        <taxon>Entelegynae</taxon>
        <taxon>Araneoidea</taxon>
        <taxon>Araneidae</taxon>
        <taxon>Araneus</taxon>
    </lineage>
</organism>
<evidence type="ECO:0000313" key="2">
    <source>
        <dbReference type="EMBL" id="GBN37721.1"/>
    </source>
</evidence>
<feature type="compositionally biased region" description="Basic and acidic residues" evidence="1">
    <location>
        <begin position="32"/>
        <end position="47"/>
    </location>
</feature>
<proteinExistence type="predicted"/>
<gene>
    <name evidence="2" type="ORF">AVEN_232947_1</name>
</gene>
<evidence type="ECO:0000313" key="3">
    <source>
        <dbReference type="Proteomes" id="UP000499080"/>
    </source>
</evidence>
<dbReference type="AlphaFoldDB" id="A0A4Y2NEH5"/>
<sequence>MKVTLKPQDMKRYTQLKTLYLKVGNSSPETDTCNRFKSPEDGNRHTEVSLPRKITERSFERKLKRSLPSRRKIFHRINLISRFGGEEDFSGGRKP</sequence>
<dbReference type="EMBL" id="BGPR01009061">
    <property type="protein sequence ID" value="GBN37721.1"/>
    <property type="molecule type" value="Genomic_DNA"/>
</dbReference>
<protein>
    <submittedName>
        <fullName evidence="2">Uncharacterized protein</fullName>
    </submittedName>
</protein>